<accession>A0A1I8NGD2</accession>
<dbReference type="VEuPathDB" id="VectorBase:MDOMA2_005126"/>
<dbReference type="eggNOG" id="ENOG502SC3E">
    <property type="taxonomic scope" value="Eukaryota"/>
</dbReference>
<dbReference type="EnsemblMetazoa" id="MDOA014856-RB">
    <property type="protein sequence ID" value="MDOA014856-PB"/>
    <property type="gene ID" value="MDOA014856"/>
</dbReference>
<proteinExistence type="predicted"/>
<feature type="signal peptide" evidence="2">
    <location>
        <begin position="1"/>
        <end position="22"/>
    </location>
</feature>
<dbReference type="VEuPathDB" id="VectorBase:MDOA014856"/>
<feature type="chain" id="PRO_5044016866" evidence="2">
    <location>
        <begin position="23"/>
        <end position="356"/>
    </location>
</feature>
<protein>
    <submittedName>
        <fullName evidence="3">Uncharacterized protein</fullName>
    </submittedName>
</protein>
<organism evidence="3">
    <name type="scientific">Musca domestica</name>
    <name type="common">House fly</name>
    <dbReference type="NCBI Taxonomy" id="7370"/>
    <lineage>
        <taxon>Eukaryota</taxon>
        <taxon>Metazoa</taxon>
        <taxon>Ecdysozoa</taxon>
        <taxon>Arthropoda</taxon>
        <taxon>Hexapoda</taxon>
        <taxon>Insecta</taxon>
        <taxon>Pterygota</taxon>
        <taxon>Neoptera</taxon>
        <taxon>Endopterygota</taxon>
        <taxon>Diptera</taxon>
        <taxon>Brachycera</taxon>
        <taxon>Muscomorpha</taxon>
        <taxon>Muscoidea</taxon>
        <taxon>Muscidae</taxon>
        <taxon>Musca</taxon>
    </lineage>
</organism>
<dbReference type="AlphaFoldDB" id="A0A1I8NGD2"/>
<evidence type="ECO:0000256" key="2">
    <source>
        <dbReference type="SAM" id="SignalP"/>
    </source>
</evidence>
<keyword evidence="2" id="KW-0732">Signal</keyword>
<dbReference type="PANTHER" id="PTHR21398">
    <property type="entry name" value="AGAP007094-PA"/>
    <property type="match status" value="1"/>
</dbReference>
<dbReference type="SMART" id="SM00718">
    <property type="entry name" value="DM4_12"/>
    <property type="match status" value="2"/>
</dbReference>
<name>A0A1I8NGD2_MUSDO</name>
<dbReference type="Pfam" id="PF07841">
    <property type="entry name" value="DM4_12"/>
    <property type="match status" value="2"/>
</dbReference>
<evidence type="ECO:0000313" key="3">
    <source>
        <dbReference type="EnsemblMetazoa" id="MDOA014856-PB"/>
    </source>
</evidence>
<sequence length="356" mass="40292">MQLFTLITTWVVATTCLPLVQGYGANGSDSTILSRSRRYLDFTKGSRMSWRCNVKNNILKVNTLWAYGYGFRANFPFPDKSERRRPFFKRDVFQGLSDVLEGHGLDGQACLLKSFCTAHMSDDSNLGKGMLFKLLKLIFTYVAPLTTNANKNSFVANASLLVTEQASSSSDTDKEIAFISANGSHLDDSKTTSSTATGDVAVTSRPSRERPLKRSRRYLDFIEGSRMIFRVNVKNNVISKPTIWAHGYGFRCNYPIENIRKARPFRRDTYQVLGELMDRSGFDGEACILKAYCSAHLGEGTNKNKGMLFKLLKYIFTLTEEDRRHFPHLHHDNCKQILHSHCPLSFNSISPFTDDV</sequence>
<reference evidence="3" key="1">
    <citation type="submission" date="2020-05" db="UniProtKB">
        <authorList>
            <consortium name="EnsemblMetazoa"/>
        </authorList>
    </citation>
    <scope>IDENTIFICATION</scope>
    <source>
        <strain evidence="3">Aabys</strain>
    </source>
</reference>
<evidence type="ECO:0000256" key="1">
    <source>
        <dbReference type="SAM" id="MobiDB-lite"/>
    </source>
</evidence>
<dbReference type="PANTHER" id="PTHR21398:SF23">
    <property type="entry name" value="AGAP002978-PA"/>
    <property type="match status" value="1"/>
</dbReference>
<feature type="region of interest" description="Disordered" evidence="1">
    <location>
        <begin position="185"/>
        <end position="209"/>
    </location>
</feature>
<dbReference type="InterPro" id="IPR006631">
    <property type="entry name" value="DM4_12"/>
</dbReference>